<protein>
    <submittedName>
        <fullName evidence="2">Uncharacterized protein</fullName>
    </submittedName>
</protein>
<feature type="region of interest" description="Disordered" evidence="1">
    <location>
        <begin position="33"/>
        <end position="56"/>
    </location>
</feature>
<dbReference type="Proteomes" id="UP001575622">
    <property type="component" value="Unassembled WGS sequence"/>
</dbReference>
<accession>A0ABV4V705</accession>
<proteinExistence type="predicted"/>
<sequence length="56" mass="6469">MERIEMTTGDETVIHLEIREVMRQLGLNPLDWQKFGSSPIPLDQTSQPDAENEDTR</sequence>
<dbReference type="RefSeq" id="WP_216797293.1">
    <property type="nucleotide sequence ID" value="NZ_JAHNZO010000035.1"/>
</dbReference>
<name>A0ABV4V705_9BACL</name>
<comment type="caution">
    <text evidence="2">The sequence shown here is derived from an EMBL/GenBank/DDBJ whole genome shotgun (WGS) entry which is preliminary data.</text>
</comment>
<evidence type="ECO:0000313" key="2">
    <source>
        <dbReference type="EMBL" id="MFB0845872.1"/>
    </source>
</evidence>
<keyword evidence="3" id="KW-1185">Reference proteome</keyword>
<evidence type="ECO:0000313" key="3">
    <source>
        <dbReference type="Proteomes" id="UP001575622"/>
    </source>
</evidence>
<evidence type="ECO:0000256" key="1">
    <source>
        <dbReference type="SAM" id="MobiDB-lite"/>
    </source>
</evidence>
<dbReference type="EMBL" id="JBHDLN010000017">
    <property type="protein sequence ID" value="MFB0845872.1"/>
    <property type="molecule type" value="Genomic_DNA"/>
</dbReference>
<reference evidence="2 3" key="1">
    <citation type="submission" date="2024-09" db="EMBL/GenBank/DDBJ databases">
        <authorList>
            <person name="Makale K.P.P."/>
            <person name="Makhzoum A."/>
            <person name="Rantong G."/>
            <person name="Rahube T.O."/>
        </authorList>
    </citation>
    <scope>NUCLEOTIDE SEQUENCE [LARGE SCALE GENOMIC DNA]</scope>
    <source>
        <strain evidence="2 3">KM_D13</strain>
    </source>
</reference>
<organism evidence="2 3">
    <name type="scientific">Paenibacillus oleatilyticus</name>
    <dbReference type="NCBI Taxonomy" id="2594886"/>
    <lineage>
        <taxon>Bacteria</taxon>
        <taxon>Bacillati</taxon>
        <taxon>Bacillota</taxon>
        <taxon>Bacilli</taxon>
        <taxon>Bacillales</taxon>
        <taxon>Paenibacillaceae</taxon>
        <taxon>Paenibacillus</taxon>
    </lineage>
</organism>
<gene>
    <name evidence="2" type="ORF">ACEU3E_27150</name>
</gene>